<evidence type="ECO:0000313" key="1">
    <source>
        <dbReference type="EMBL" id="THD09407.1"/>
    </source>
</evidence>
<dbReference type="AlphaFoldDB" id="A0A4S3KKQ3"/>
<gene>
    <name evidence="1" type="ORF">B1806_11065</name>
</gene>
<proteinExistence type="predicted"/>
<name>A0A4S3KKQ3_9GAMM</name>
<accession>A0A4S3KKQ3</accession>
<keyword evidence="2" id="KW-1185">Reference proteome</keyword>
<dbReference type="Proteomes" id="UP000307749">
    <property type="component" value="Unassembled WGS sequence"/>
</dbReference>
<protein>
    <submittedName>
        <fullName evidence="1">Uncharacterized protein</fullName>
    </submittedName>
</protein>
<evidence type="ECO:0000313" key="2">
    <source>
        <dbReference type="Proteomes" id="UP000307749"/>
    </source>
</evidence>
<reference evidence="1 2" key="1">
    <citation type="submission" date="2017-02" db="EMBL/GenBank/DDBJ databases">
        <title>Whole genome sequencing of Metallibacterium scheffleri DSM 24874 (T).</title>
        <authorList>
            <person name="Kumar S."/>
            <person name="Patil P."/>
            <person name="Patil P.B."/>
        </authorList>
    </citation>
    <scope>NUCLEOTIDE SEQUENCE [LARGE SCALE GENOMIC DNA]</scope>
    <source>
        <strain evidence="1 2">DSM 24874</strain>
    </source>
</reference>
<dbReference type="STRING" id="993689.GCA_002077135_00617"/>
<organism evidence="1 2">
    <name type="scientific">Metallibacterium scheffleri</name>
    <dbReference type="NCBI Taxonomy" id="993689"/>
    <lineage>
        <taxon>Bacteria</taxon>
        <taxon>Pseudomonadati</taxon>
        <taxon>Pseudomonadota</taxon>
        <taxon>Gammaproteobacteria</taxon>
        <taxon>Lysobacterales</taxon>
        <taxon>Rhodanobacteraceae</taxon>
        <taxon>Metallibacterium</taxon>
    </lineage>
</organism>
<comment type="caution">
    <text evidence="1">The sequence shown here is derived from an EMBL/GenBank/DDBJ whole genome shotgun (WGS) entry which is preliminary data.</text>
</comment>
<sequence>MTENRQQLADAIANVKAAAEAEAVVRDHHNKIAAIAERETELRGQLEAAQREHSQALVQWASAGGQGDAPEAPEAVEKLAKALAAASRETDASKEAVAQHAETLAQAQAVTAQAVLLFRTARERVLADDFRVLGAEYRRRVAELLALKEHIAGTIPIVREFRDEVPNLTRVFAPVSDALGAFPVLEKGGAEYSRNAWRTYIAQLASDPAAQLAPAPTATA</sequence>
<dbReference type="EMBL" id="MWQO01000039">
    <property type="protein sequence ID" value="THD09407.1"/>
    <property type="molecule type" value="Genomic_DNA"/>
</dbReference>